<evidence type="ECO:0008006" key="3">
    <source>
        <dbReference type="Google" id="ProtNLM"/>
    </source>
</evidence>
<proteinExistence type="predicted"/>
<organism evidence="1 2">
    <name type="scientific">Nitrosospira multiformis</name>
    <dbReference type="NCBI Taxonomy" id="1231"/>
    <lineage>
        <taxon>Bacteria</taxon>
        <taxon>Pseudomonadati</taxon>
        <taxon>Pseudomonadota</taxon>
        <taxon>Betaproteobacteria</taxon>
        <taxon>Nitrosomonadales</taxon>
        <taxon>Nitrosomonadaceae</taxon>
        <taxon>Nitrosospira</taxon>
    </lineage>
</organism>
<accession>A0A1H8PQL4</accession>
<dbReference type="Proteomes" id="UP000183898">
    <property type="component" value="Unassembled WGS sequence"/>
</dbReference>
<dbReference type="EMBL" id="FOCT01000022">
    <property type="protein sequence ID" value="SEO44292.1"/>
    <property type="molecule type" value="Genomic_DNA"/>
</dbReference>
<reference evidence="1 2" key="1">
    <citation type="submission" date="2016-10" db="EMBL/GenBank/DDBJ databases">
        <authorList>
            <person name="de Groot N.N."/>
        </authorList>
    </citation>
    <scope>NUCLEOTIDE SEQUENCE [LARGE SCALE GENOMIC DNA]</scope>
    <source>
        <strain evidence="1 2">Nl18</strain>
    </source>
</reference>
<name>A0A1H8PQL4_9PROT</name>
<sequence>MAHYIHHVPGRLRVNTPLLKKNESRARQLKSYLEGVNGILQIETSIVTGSVVIRYDRCLVSSTLILNSLYDLGYIQHTDTLSGPAHGTPVTPKAVDIFVQKIMETALERSAVALVAALI</sequence>
<dbReference type="RefSeq" id="WP_074749146.1">
    <property type="nucleotide sequence ID" value="NZ_FOCT01000022.1"/>
</dbReference>
<evidence type="ECO:0000313" key="1">
    <source>
        <dbReference type="EMBL" id="SEO44292.1"/>
    </source>
</evidence>
<evidence type="ECO:0000313" key="2">
    <source>
        <dbReference type="Proteomes" id="UP000183898"/>
    </source>
</evidence>
<protein>
    <recommendedName>
        <fullName evidence="3">HMA domain-containing protein</fullName>
    </recommendedName>
</protein>
<dbReference type="Gene3D" id="3.30.70.100">
    <property type="match status" value="1"/>
</dbReference>
<dbReference type="Pfam" id="PF19991">
    <property type="entry name" value="HMA_2"/>
    <property type="match status" value="1"/>
</dbReference>
<dbReference type="AlphaFoldDB" id="A0A1H8PQL4"/>
<gene>
    <name evidence="1" type="ORF">SAMN05216404_12228</name>
</gene>